<evidence type="ECO:0000313" key="3">
    <source>
        <dbReference type="Proteomes" id="UP000284178"/>
    </source>
</evidence>
<dbReference type="GeneID" id="83016828"/>
<dbReference type="InterPro" id="IPR038750">
    <property type="entry name" value="YczE/YyaS-like"/>
</dbReference>
<dbReference type="EMBL" id="QRUP01000026">
    <property type="protein sequence ID" value="RGR68715.1"/>
    <property type="molecule type" value="Genomic_DNA"/>
</dbReference>
<feature type="transmembrane region" description="Helical" evidence="1">
    <location>
        <begin position="84"/>
        <end position="106"/>
    </location>
</feature>
<comment type="caution">
    <text evidence="2">The sequence shown here is derived from an EMBL/GenBank/DDBJ whole genome shotgun (WGS) entry which is preliminary data.</text>
</comment>
<evidence type="ECO:0000313" key="2">
    <source>
        <dbReference type="EMBL" id="RGR68715.1"/>
    </source>
</evidence>
<dbReference type="AlphaFoldDB" id="A0A412FKM8"/>
<feature type="transmembrane region" description="Helical" evidence="1">
    <location>
        <begin position="166"/>
        <end position="191"/>
    </location>
</feature>
<dbReference type="PANTHER" id="PTHR40078:SF1">
    <property type="entry name" value="INTEGRAL MEMBRANE PROTEIN"/>
    <property type="match status" value="1"/>
</dbReference>
<keyword evidence="3" id="KW-1185">Reference proteome</keyword>
<dbReference type="Pfam" id="PF19700">
    <property type="entry name" value="DUF6198"/>
    <property type="match status" value="1"/>
</dbReference>
<feature type="transmembrane region" description="Helical" evidence="1">
    <location>
        <begin position="112"/>
        <end position="130"/>
    </location>
</feature>
<evidence type="ECO:0000256" key="1">
    <source>
        <dbReference type="SAM" id="Phobius"/>
    </source>
</evidence>
<name>A0A412FKM8_9FIRM</name>
<accession>A0A412FKM8</accession>
<organism evidence="2 3">
    <name type="scientific">Holdemania filiformis</name>
    <dbReference type="NCBI Taxonomy" id="61171"/>
    <lineage>
        <taxon>Bacteria</taxon>
        <taxon>Bacillati</taxon>
        <taxon>Bacillota</taxon>
        <taxon>Erysipelotrichia</taxon>
        <taxon>Erysipelotrichales</taxon>
        <taxon>Erysipelotrichaceae</taxon>
        <taxon>Holdemania</taxon>
    </lineage>
</organism>
<dbReference type="PANTHER" id="PTHR40078">
    <property type="entry name" value="INTEGRAL MEMBRANE PROTEIN-RELATED"/>
    <property type="match status" value="1"/>
</dbReference>
<protein>
    <recommendedName>
        <fullName evidence="4">YitT family protein</fullName>
    </recommendedName>
</protein>
<evidence type="ECO:0008006" key="4">
    <source>
        <dbReference type="Google" id="ProtNLM"/>
    </source>
</evidence>
<gene>
    <name evidence="2" type="ORF">DWY25_15630</name>
</gene>
<proteinExistence type="predicted"/>
<keyword evidence="1" id="KW-0812">Transmembrane</keyword>
<dbReference type="RefSeq" id="WP_117896007.1">
    <property type="nucleotide sequence ID" value="NZ_CABJCV010000026.1"/>
</dbReference>
<dbReference type="Proteomes" id="UP000284178">
    <property type="component" value="Unassembled WGS sequence"/>
</dbReference>
<reference evidence="2 3" key="1">
    <citation type="submission" date="2018-08" db="EMBL/GenBank/DDBJ databases">
        <title>A genome reference for cultivated species of the human gut microbiota.</title>
        <authorList>
            <person name="Zou Y."/>
            <person name="Xue W."/>
            <person name="Luo G."/>
        </authorList>
    </citation>
    <scope>NUCLEOTIDE SEQUENCE [LARGE SCALE GENOMIC DNA]</scope>
    <source>
        <strain evidence="2 3">AF24-29</strain>
    </source>
</reference>
<sequence>MERISSLSWKTAVLAALAGVGIGVGVGLILNANIGSDTVTVFQDGLHCQLHISYGQASRLYNLVLIAAAFLTARNYFGAGTVISALVTGFAIDGTVALTGSLIAGISLPGRLLVFLLGQTVYAFSLAMLIRCQLGMNGLDSLLHAAQARLGISYSILRWGADLALTVLGCLAGGIAGVGTVISIVTTGPLIHRFQRGRRTQPC</sequence>
<keyword evidence="1" id="KW-1133">Transmembrane helix</keyword>
<keyword evidence="1" id="KW-0472">Membrane</keyword>
<feature type="transmembrane region" description="Helical" evidence="1">
    <location>
        <begin position="12"/>
        <end position="34"/>
    </location>
</feature>